<name>A0A252F6V2_9FIRM</name>
<dbReference type="OrthoDB" id="9804707at2"/>
<keyword evidence="12 16" id="KW-0630">Potassium</keyword>
<evidence type="ECO:0000256" key="14">
    <source>
        <dbReference type="ARBA" id="ARBA00038036"/>
    </source>
</evidence>
<keyword evidence="8 16" id="KW-0808">Transferase</keyword>
<keyword evidence="13 16" id="KW-0173">Coenzyme A biosynthesis</keyword>
<evidence type="ECO:0000313" key="18">
    <source>
        <dbReference type="Proteomes" id="UP000194903"/>
    </source>
</evidence>
<evidence type="ECO:0000256" key="13">
    <source>
        <dbReference type="ARBA" id="ARBA00022993"/>
    </source>
</evidence>
<dbReference type="SUPFAM" id="SSF53067">
    <property type="entry name" value="Actin-like ATPase domain"/>
    <property type="match status" value="2"/>
</dbReference>
<keyword evidence="11 16" id="KW-0067">ATP-binding</keyword>
<evidence type="ECO:0000256" key="2">
    <source>
        <dbReference type="ARBA" id="ARBA00001958"/>
    </source>
</evidence>
<evidence type="ECO:0000256" key="8">
    <source>
        <dbReference type="ARBA" id="ARBA00022679"/>
    </source>
</evidence>
<feature type="binding site" evidence="16">
    <location>
        <begin position="6"/>
        <end position="13"/>
    </location>
    <ligand>
        <name>ATP</name>
        <dbReference type="ChEBI" id="CHEBI:30616"/>
    </ligand>
</feature>
<dbReference type="NCBIfam" id="TIGR00671">
    <property type="entry name" value="baf"/>
    <property type="match status" value="1"/>
</dbReference>
<evidence type="ECO:0000256" key="6">
    <source>
        <dbReference type="ARBA" id="ARBA00012102"/>
    </source>
</evidence>
<dbReference type="GO" id="GO:0004594">
    <property type="term" value="F:pantothenate kinase activity"/>
    <property type="evidence" value="ECO:0007669"/>
    <property type="project" value="UniProtKB-UniRule"/>
</dbReference>
<comment type="catalytic activity">
    <reaction evidence="1 16">
        <text>(R)-pantothenate + ATP = (R)-4'-phosphopantothenate + ADP + H(+)</text>
        <dbReference type="Rhea" id="RHEA:16373"/>
        <dbReference type="ChEBI" id="CHEBI:10986"/>
        <dbReference type="ChEBI" id="CHEBI:15378"/>
        <dbReference type="ChEBI" id="CHEBI:29032"/>
        <dbReference type="ChEBI" id="CHEBI:30616"/>
        <dbReference type="ChEBI" id="CHEBI:456216"/>
        <dbReference type="EC" id="2.7.1.33"/>
    </reaction>
</comment>
<protein>
    <recommendedName>
        <fullName evidence="15 16">Type III pantothenate kinase</fullName>
        <ecNumber evidence="6 16">2.7.1.33</ecNumber>
    </recommendedName>
    <alternativeName>
        <fullName evidence="16">PanK-III</fullName>
    </alternativeName>
    <alternativeName>
        <fullName evidence="16">Pantothenic acid kinase</fullName>
    </alternativeName>
</protein>
<dbReference type="HAMAP" id="MF_01274">
    <property type="entry name" value="Pantothen_kinase_3"/>
    <property type="match status" value="1"/>
</dbReference>
<dbReference type="AlphaFoldDB" id="A0A252F6V2"/>
<comment type="cofactor">
    <cofactor evidence="2">
        <name>K(+)</name>
        <dbReference type="ChEBI" id="CHEBI:29103"/>
    </cofactor>
</comment>
<evidence type="ECO:0000256" key="10">
    <source>
        <dbReference type="ARBA" id="ARBA00022777"/>
    </source>
</evidence>
<comment type="pathway">
    <text evidence="4 16">Cofactor biosynthesis; coenzyme A biosynthesis; CoA from (R)-pantothenate: step 1/5.</text>
</comment>
<dbReference type="Pfam" id="PF03309">
    <property type="entry name" value="Pan_kinase"/>
    <property type="match status" value="1"/>
</dbReference>
<feature type="binding site" evidence="16">
    <location>
        <position position="186"/>
    </location>
    <ligand>
        <name>substrate</name>
    </ligand>
</feature>
<dbReference type="InterPro" id="IPR043129">
    <property type="entry name" value="ATPase_NBD"/>
</dbReference>
<dbReference type="EC" id="2.7.1.33" evidence="6 16"/>
<evidence type="ECO:0000256" key="11">
    <source>
        <dbReference type="ARBA" id="ARBA00022840"/>
    </source>
</evidence>
<dbReference type="CDD" id="cd24015">
    <property type="entry name" value="ASKHA_NBD_PanK-III"/>
    <property type="match status" value="1"/>
</dbReference>
<evidence type="ECO:0000256" key="7">
    <source>
        <dbReference type="ARBA" id="ARBA00022490"/>
    </source>
</evidence>
<comment type="caution">
    <text evidence="17">The sequence shown here is derived from an EMBL/GenBank/DDBJ whole genome shotgun (WGS) entry which is preliminary data.</text>
</comment>
<dbReference type="Proteomes" id="UP000194903">
    <property type="component" value="Unassembled WGS sequence"/>
</dbReference>
<evidence type="ECO:0000313" key="17">
    <source>
        <dbReference type="EMBL" id="OUM21508.1"/>
    </source>
</evidence>
<keyword evidence="10 16" id="KW-0418">Kinase</keyword>
<feature type="active site" description="Proton acceptor" evidence="16">
    <location>
        <position position="110"/>
    </location>
</feature>
<dbReference type="PANTHER" id="PTHR34265:SF1">
    <property type="entry name" value="TYPE III PANTOTHENATE KINASE"/>
    <property type="match status" value="1"/>
</dbReference>
<evidence type="ECO:0000256" key="16">
    <source>
        <dbReference type="HAMAP-Rule" id="MF_01274"/>
    </source>
</evidence>
<dbReference type="GO" id="GO:0015937">
    <property type="term" value="P:coenzyme A biosynthetic process"/>
    <property type="evidence" value="ECO:0007669"/>
    <property type="project" value="UniProtKB-UniRule"/>
</dbReference>
<gene>
    <name evidence="16" type="primary">coaX</name>
    <name evidence="17" type="ORF">CBW42_02765</name>
</gene>
<feature type="binding site" evidence="16">
    <location>
        <position position="133"/>
    </location>
    <ligand>
        <name>ATP</name>
        <dbReference type="ChEBI" id="CHEBI:30616"/>
    </ligand>
</feature>
<keyword evidence="9 16" id="KW-0547">Nucleotide-binding</keyword>
<dbReference type="UniPathway" id="UPA00241">
    <property type="reaction ID" value="UER00352"/>
</dbReference>
<comment type="subunit">
    <text evidence="5 16">Homodimer.</text>
</comment>
<evidence type="ECO:0000256" key="4">
    <source>
        <dbReference type="ARBA" id="ARBA00005225"/>
    </source>
</evidence>
<comment type="similarity">
    <text evidence="14 16">Belongs to the type III pantothenate kinase family.</text>
</comment>
<keyword evidence="16" id="KW-0479">Metal-binding</keyword>
<dbReference type="EMBL" id="NHOC01000002">
    <property type="protein sequence ID" value="OUM21508.1"/>
    <property type="molecule type" value="Genomic_DNA"/>
</dbReference>
<keyword evidence="7 16" id="KW-0963">Cytoplasm</keyword>
<evidence type="ECO:0000256" key="3">
    <source>
        <dbReference type="ARBA" id="ARBA00004496"/>
    </source>
</evidence>
<evidence type="ECO:0000256" key="12">
    <source>
        <dbReference type="ARBA" id="ARBA00022958"/>
    </source>
</evidence>
<dbReference type="Gene3D" id="3.30.420.40">
    <property type="match status" value="2"/>
</dbReference>
<comment type="caution">
    <text evidence="16">Lacks conserved residue(s) required for the propagation of feature annotation.</text>
</comment>
<reference evidence="17 18" key="1">
    <citation type="submission" date="2017-05" db="EMBL/GenBank/DDBJ databases">
        <title>Butyricicoccus porcorum sp. nov. a butyrate-producing bacterium from the swine intestinal tract.</title>
        <authorList>
            <person name="Trachsel J."/>
            <person name="Humphrey S."/>
            <person name="Allen H.K."/>
        </authorList>
    </citation>
    <scope>NUCLEOTIDE SEQUENCE [LARGE SCALE GENOMIC DNA]</scope>
    <source>
        <strain evidence="17">BB10</strain>
    </source>
</reference>
<dbReference type="RefSeq" id="WP_087017521.1">
    <property type="nucleotide sequence ID" value="NZ_CP178353.1"/>
</dbReference>
<accession>A0A252F6V2</accession>
<evidence type="ECO:0000256" key="1">
    <source>
        <dbReference type="ARBA" id="ARBA00001206"/>
    </source>
</evidence>
<dbReference type="PANTHER" id="PTHR34265">
    <property type="entry name" value="TYPE III PANTOTHENATE KINASE"/>
    <property type="match status" value="1"/>
</dbReference>
<keyword evidence="18" id="KW-1185">Reference proteome</keyword>
<comment type="subcellular location">
    <subcellularLocation>
        <location evidence="3 16">Cytoplasm</location>
    </subcellularLocation>
</comment>
<feature type="binding site" evidence="16">
    <location>
        <position position="130"/>
    </location>
    <ligand>
        <name>K(+)</name>
        <dbReference type="ChEBI" id="CHEBI:29103"/>
    </ligand>
</feature>
<dbReference type="GO" id="GO:0046872">
    <property type="term" value="F:metal ion binding"/>
    <property type="evidence" value="ECO:0007669"/>
    <property type="project" value="UniProtKB-KW"/>
</dbReference>
<dbReference type="GO" id="GO:0005737">
    <property type="term" value="C:cytoplasm"/>
    <property type="evidence" value="ECO:0007669"/>
    <property type="project" value="UniProtKB-SubCell"/>
</dbReference>
<sequence>MLLAINAQNSAIALGCFDEDGHLRAVARIAAEATHTADQYACQIDSVLHLRGYSSTEIYGAVLCSVVPSLNAVLHDAVKILCGCEVVSVSSGVKTGLSIQTENPRALGSDLVCVAVEAAAQNRLPALVVDMNTATTFTALDSRGVLVGSVIAPGVRTGLEALREKAAQLPSISLTLPENRLLGKNTVDAMASGVLNGAASMVDGMIGRCREQLGDSLTVYLTGMDAPLIAGRMREQVRCMDDMVLYGLHRIWLKNRKK</sequence>
<evidence type="ECO:0000256" key="15">
    <source>
        <dbReference type="ARBA" id="ARBA00040883"/>
    </source>
</evidence>
<feature type="binding site" evidence="16">
    <location>
        <begin position="108"/>
        <end position="111"/>
    </location>
    <ligand>
        <name>substrate</name>
    </ligand>
</feature>
<dbReference type="InterPro" id="IPR004619">
    <property type="entry name" value="Type_III_PanK"/>
</dbReference>
<evidence type="ECO:0000256" key="9">
    <source>
        <dbReference type="ARBA" id="ARBA00022741"/>
    </source>
</evidence>
<dbReference type="GO" id="GO:0005524">
    <property type="term" value="F:ATP binding"/>
    <property type="evidence" value="ECO:0007669"/>
    <property type="project" value="UniProtKB-UniRule"/>
</dbReference>
<evidence type="ECO:0000256" key="5">
    <source>
        <dbReference type="ARBA" id="ARBA00011738"/>
    </source>
</evidence>
<comment type="function">
    <text evidence="16">Catalyzes the phosphorylation of pantothenate (Pan), the first step in CoA biosynthesis.</text>
</comment>
<organism evidence="17 18">
    <name type="scientific">Butyricicoccus porcorum</name>
    <dbReference type="NCBI Taxonomy" id="1945634"/>
    <lineage>
        <taxon>Bacteria</taxon>
        <taxon>Bacillati</taxon>
        <taxon>Bacillota</taxon>
        <taxon>Clostridia</taxon>
        <taxon>Eubacteriales</taxon>
        <taxon>Butyricicoccaceae</taxon>
        <taxon>Butyricicoccus</taxon>
    </lineage>
</organism>
<comment type="cofactor">
    <cofactor evidence="16">
        <name>NH4(+)</name>
        <dbReference type="ChEBI" id="CHEBI:28938"/>
    </cofactor>
    <cofactor evidence="16">
        <name>K(+)</name>
        <dbReference type="ChEBI" id="CHEBI:29103"/>
    </cofactor>
    <text evidence="16">A monovalent cation. Ammonium or potassium.</text>
</comment>
<proteinExistence type="inferred from homology"/>